<comment type="similarity">
    <text evidence="1">Belongs to the thiolase-like superfamily. HMG-CoA synthase family.</text>
</comment>
<sequence length="410" mass="45706">MEVGIEALNAYGGQTYIDVRKLFEFRGLDLQRFDNLMMNKKSVGLPCEDPVTNGVNAAKPIIDSLSEEEKGQIELLITSTESGLDFGKSLSTYLHDQLGLGRKCRLFEIKQACYAGTAALQMAANFVCSKASRGAKAVVVSTDVARAAAKNTYAEPSQGMVAVAMLVSEEPVILELDFGANGYYGYEIMDSCRPEPDLETGDYDLSLLSYLDCLEGSYNAYADKVGGVDFQSTFNYLAFHTPFVGMVKGAHRNMMRKFKRADRDAIDSDFQERMKPSLAYCSEVGNGYSASLFLALCGLIDYGSFHNPKRVGLFSYGSGCCSEFYSGVITERSQEKLNEMKITQALENRYELDMAQYEKILDLNMEWMFGVKDKVVDVSEFSDFYESQIEGKGLLVLKKVKNYHREYCLS</sequence>
<dbReference type="GO" id="GO:0004421">
    <property type="term" value="F:hydroxymethylglutaryl-CoA synthase activity"/>
    <property type="evidence" value="ECO:0007669"/>
    <property type="project" value="InterPro"/>
</dbReference>
<evidence type="ECO:0000259" key="3">
    <source>
        <dbReference type="Pfam" id="PF01154"/>
    </source>
</evidence>
<evidence type="ECO:0000256" key="2">
    <source>
        <dbReference type="ARBA" id="ARBA00022679"/>
    </source>
</evidence>
<dbReference type="SUPFAM" id="SSF53901">
    <property type="entry name" value="Thiolase-like"/>
    <property type="match status" value="2"/>
</dbReference>
<dbReference type="EMBL" id="BAOS01000001">
    <property type="protein sequence ID" value="GAX59131.1"/>
    <property type="molecule type" value="Genomic_DNA"/>
</dbReference>
<protein>
    <submittedName>
        <fullName evidence="5">Hydroxymethylglutaryl-CoA synthase</fullName>
    </submittedName>
</protein>
<feature type="domain" description="Hydroxymethylglutaryl-coenzyme A synthase C-terminal" evidence="4">
    <location>
        <begin position="268"/>
        <end position="364"/>
    </location>
</feature>
<dbReference type="PANTHER" id="PTHR43323:SF2">
    <property type="entry name" value="HYDROXYMETHYLGLUTARYL-COA SYNTHASE"/>
    <property type="match status" value="1"/>
</dbReference>
<dbReference type="CDD" id="cd00827">
    <property type="entry name" value="init_cond_enzymes"/>
    <property type="match status" value="1"/>
</dbReference>
<gene>
    <name evidence="5" type="ORF">SCALIN_C01_0062</name>
</gene>
<dbReference type="Gene3D" id="3.40.47.10">
    <property type="match status" value="2"/>
</dbReference>
<keyword evidence="6" id="KW-1185">Reference proteome</keyword>
<evidence type="ECO:0000313" key="6">
    <source>
        <dbReference type="Proteomes" id="UP000218542"/>
    </source>
</evidence>
<keyword evidence="2" id="KW-0808">Transferase</keyword>
<dbReference type="Pfam" id="PF01154">
    <property type="entry name" value="HMG_CoA_synt_N"/>
    <property type="match status" value="1"/>
</dbReference>
<accession>A0A286TTD9</accession>
<dbReference type="OrthoDB" id="9769523at2"/>
<dbReference type="RefSeq" id="WP_096892270.1">
    <property type="nucleotide sequence ID" value="NZ_BAOS01000001.1"/>
</dbReference>
<comment type="caution">
    <text evidence="5">The sequence shown here is derived from an EMBL/GenBank/DDBJ whole genome shotgun (WGS) entry which is preliminary data.</text>
</comment>
<feature type="domain" description="Hydroxymethylglutaryl-coenzyme A synthase N-terminal" evidence="3">
    <location>
        <begin position="2"/>
        <end position="168"/>
    </location>
</feature>
<dbReference type="InterPro" id="IPR013746">
    <property type="entry name" value="HMG_CoA_synt_C_dom"/>
</dbReference>
<evidence type="ECO:0000259" key="4">
    <source>
        <dbReference type="Pfam" id="PF08540"/>
    </source>
</evidence>
<dbReference type="AlphaFoldDB" id="A0A286TTD9"/>
<evidence type="ECO:0000256" key="1">
    <source>
        <dbReference type="ARBA" id="ARBA00007061"/>
    </source>
</evidence>
<reference evidence="6" key="1">
    <citation type="journal article" date="2017" name="Environ. Microbiol. Rep.">
        <title>Genetic Diversity of Marine Anaerobic Ammonium-Oxidizing Bacteria as Revealed by Genomic and Proteomic Analyses of 'Candidatus Scalindua japonica'.</title>
        <authorList>
            <person name="Oshiki M."/>
            <person name="Mizuto K."/>
            <person name="Kimura Z."/>
            <person name="Kindaichi T."/>
            <person name="Satoh H."/>
            <person name="Okabe S."/>
        </authorList>
    </citation>
    <scope>NUCLEOTIDE SEQUENCE [LARGE SCALE GENOMIC DNA]</scope>
    <source>
        <strain evidence="6">husup-a2</strain>
    </source>
</reference>
<dbReference type="PANTHER" id="PTHR43323">
    <property type="entry name" value="3-HYDROXY-3-METHYLGLUTARYL COENZYME A SYNTHASE"/>
    <property type="match status" value="1"/>
</dbReference>
<dbReference type="InterPro" id="IPR016039">
    <property type="entry name" value="Thiolase-like"/>
</dbReference>
<proteinExistence type="inferred from homology"/>
<dbReference type="InterPro" id="IPR013528">
    <property type="entry name" value="HMG_CoA_synth_N"/>
</dbReference>
<name>A0A286TTD9_9BACT</name>
<dbReference type="Pfam" id="PF08540">
    <property type="entry name" value="HMG_CoA_synt_C"/>
    <property type="match status" value="1"/>
</dbReference>
<dbReference type="Proteomes" id="UP000218542">
    <property type="component" value="Unassembled WGS sequence"/>
</dbReference>
<dbReference type="GO" id="GO:0006084">
    <property type="term" value="P:acetyl-CoA metabolic process"/>
    <property type="evidence" value="ECO:0007669"/>
    <property type="project" value="InterPro"/>
</dbReference>
<organism evidence="5 6">
    <name type="scientific">Candidatus Scalindua japonica</name>
    <dbReference type="NCBI Taxonomy" id="1284222"/>
    <lineage>
        <taxon>Bacteria</taxon>
        <taxon>Pseudomonadati</taxon>
        <taxon>Planctomycetota</taxon>
        <taxon>Candidatus Brocadiia</taxon>
        <taxon>Candidatus Brocadiales</taxon>
        <taxon>Candidatus Scalinduaceae</taxon>
        <taxon>Candidatus Scalindua</taxon>
    </lineage>
</organism>
<evidence type="ECO:0000313" key="5">
    <source>
        <dbReference type="EMBL" id="GAX59131.1"/>
    </source>
</evidence>